<sequence>AHRKRLCQEAGKQLAKAQQGQNFDELTQAVAAAEKCGIRMEEIEKEAAVFSKQYEEDAVEVRRAMNSKDEGAMVSALRAAEAKGFEDSFLMGELREKLAELQAARAAAARRSAAESQLERALGEDAKSLEKAIAEAAVSGLSLSQLAPARKRKAEIEEQRRREQGREVLARRLKAATRTGNPKILAQVIAAAERAGVSKAEVRAAQEMADRWAAEARGKAPVEE</sequence>
<dbReference type="Proteomes" id="UP000601435">
    <property type="component" value="Unassembled WGS sequence"/>
</dbReference>
<accession>A0A812VG07</accession>
<feature type="non-terminal residue" evidence="1">
    <location>
        <position position="224"/>
    </location>
</feature>
<reference evidence="1" key="1">
    <citation type="submission" date="2021-02" db="EMBL/GenBank/DDBJ databases">
        <authorList>
            <person name="Dougan E. K."/>
            <person name="Rhodes N."/>
            <person name="Thang M."/>
            <person name="Chan C."/>
        </authorList>
    </citation>
    <scope>NUCLEOTIDE SEQUENCE</scope>
</reference>
<keyword evidence="2" id="KW-1185">Reference proteome</keyword>
<feature type="non-terminal residue" evidence="1">
    <location>
        <position position="1"/>
    </location>
</feature>
<dbReference type="EMBL" id="CAJNJA010029518">
    <property type="protein sequence ID" value="CAE7630079.1"/>
    <property type="molecule type" value="Genomic_DNA"/>
</dbReference>
<evidence type="ECO:0000313" key="1">
    <source>
        <dbReference type="EMBL" id="CAE7630079.1"/>
    </source>
</evidence>
<organism evidence="1 2">
    <name type="scientific">Symbiodinium necroappetens</name>
    <dbReference type="NCBI Taxonomy" id="1628268"/>
    <lineage>
        <taxon>Eukaryota</taxon>
        <taxon>Sar</taxon>
        <taxon>Alveolata</taxon>
        <taxon>Dinophyceae</taxon>
        <taxon>Suessiales</taxon>
        <taxon>Symbiodiniaceae</taxon>
        <taxon>Symbiodinium</taxon>
    </lineage>
</organism>
<evidence type="ECO:0000313" key="2">
    <source>
        <dbReference type="Proteomes" id="UP000601435"/>
    </source>
</evidence>
<dbReference type="AlphaFoldDB" id="A0A812VG07"/>
<proteinExistence type="predicted"/>
<dbReference type="OrthoDB" id="441945at2759"/>
<comment type="caution">
    <text evidence="1">The sequence shown here is derived from an EMBL/GenBank/DDBJ whole genome shotgun (WGS) entry which is preliminary data.</text>
</comment>
<protein>
    <submittedName>
        <fullName evidence="1">Uncharacterized protein</fullName>
    </submittedName>
</protein>
<name>A0A812VG07_9DINO</name>
<gene>
    <name evidence="1" type="ORF">SNEC2469_LOCUS17743</name>
</gene>